<sequence length="120" mass="12444">MKRSLFAAFAILAIGGTAHAGDMWKTADTDADGRITRAEYDASVTAGWTKKDANADGQLSASEAMAKAGDAKWKAADADGNGSLSQTEYMAMKSGWFAKADANKDGSLSKAEGDLAMASK</sequence>
<feature type="signal peptide" evidence="1">
    <location>
        <begin position="1"/>
        <end position="20"/>
    </location>
</feature>
<dbReference type="InterPro" id="IPR011992">
    <property type="entry name" value="EF-hand-dom_pair"/>
</dbReference>
<evidence type="ECO:0000313" key="4">
    <source>
        <dbReference type="Proteomes" id="UP000286100"/>
    </source>
</evidence>
<evidence type="ECO:0000259" key="2">
    <source>
        <dbReference type="PROSITE" id="PS50222"/>
    </source>
</evidence>
<dbReference type="Gene3D" id="1.10.238.10">
    <property type="entry name" value="EF-hand"/>
    <property type="match status" value="2"/>
</dbReference>
<dbReference type="PROSITE" id="PS00018">
    <property type="entry name" value="EF_HAND_1"/>
    <property type="match status" value="2"/>
</dbReference>
<dbReference type="InterPro" id="IPR018247">
    <property type="entry name" value="EF_Hand_1_Ca_BS"/>
</dbReference>
<dbReference type="Proteomes" id="UP000286100">
    <property type="component" value="Unassembled WGS sequence"/>
</dbReference>
<protein>
    <submittedName>
        <fullName evidence="3">EF-hand domain-containing protein</fullName>
    </submittedName>
</protein>
<feature type="chain" id="PRO_5019345257" evidence="1">
    <location>
        <begin position="21"/>
        <end position="120"/>
    </location>
</feature>
<comment type="caution">
    <text evidence="3">The sequence shown here is derived from an EMBL/GenBank/DDBJ whole genome shotgun (WGS) entry which is preliminary data.</text>
</comment>
<dbReference type="InterPro" id="IPR002048">
    <property type="entry name" value="EF_hand_dom"/>
</dbReference>
<proteinExistence type="predicted"/>
<dbReference type="EMBL" id="QYUM01000002">
    <property type="protein sequence ID" value="RJF93687.1"/>
    <property type="molecule type" value="Genomic_DNA"/>
</dbReference>
<dbReference type="OrthoDB" id="6706523at2"/>
<dbReference type="GO" id="GO:0005509">
    <property type="term" value="F:calcium ion binding"/>
    <property type="evidence" value="ECO:0007669"/>
    <property type="project" value="InterPro"/>
</dbReference>
<keyword evidence="4" id="KW-1185">Reference proteome</keyword>
<feature type="domain" description="EF-hand" evidence="2">
    <location>
        <begin position="15"/>
        <end position="50"/>
    </location>
</feature>
<dbReference type="PROSITE" id="PS50222">
    <property type="entry name" value="EF_HAND_2"/>
    <property type="match status" value="1"/>
</dbReference>
<organism evidence="3 4">
    <name type="scientific">Sphingomonas cavernae</name>
    <dbReference type="NCBI Taxonomy" id="2320861"/>
    <lineage>
        <taxon>Bacteria</taxon>
        <taxon>Pseudomonadati</taxon>
        <taxon>Pseudomonadota</taxon>
        <taxon>Alphaproteobacteria</taxon>
        <taxon>Sphingomonadales</taxon>
        <taxon>Sphingomonadaceae</taxon>
        <taxon>Sphingomonas</taxon>
    </lineage>
</organism>
<dbReference type="RefSeq" id="WP_119760069.1">
    <property type="nucleotide sequence ID" value="NZ_QYUM01000002.1"/>
</dbReference>
<evidence type="ECO:0000313" key="3">
    <source>
        <dbReference type="EMBL" id="RJF93687.1"/>
    </source>
</evidence>
<evidence type="ECO:0000256" key="1">
    <source>
        <dbReference type="SAM" id="SignalP"/>
    </source>
</evidence>
<keyword evidence="1" id="KW-0732">Signal</keyword>
<dbReference type="Pfam" id="PF13202">
    <property type="entry name" value="EF-hand_5"/>
    <property type="match status" value="3"/>
</dbReference>
<accession>A0A418WR34</accession>
<reference evidence="3 4" key="1">
    <citation type="submission" date="2018-09" db="EMBL/GenBank/DDBJ databases">
        <authorList>
            <person name="Zhu H."/>
        </authorList>
    </citation>
    <scope>NUCLEOTIDE SEQUENCE [LARGE SCALE GENOMIC DNA]</scope>
    <source>
        <strain evidence="3 4">K2R01-6</strain>
    </source>
</reference>
<dbReference type="AlphaFoldDB" id="A0A418WR34"/>
<gene>
    <name evidence="3" type="ORF">D3876_05140</name>
</gene>
<dbReference type="SUPFAM" id="SSF47473">
    <property type="entry name" value="EF-hand"/>
    <property type="match status" value="1"/>
</dbReference>
<name>A0A418WR34_9SPHN</name>